<keyword evidence="3 4" id="KW-0663">Pyridoxal phosphate</keyword>
<keyword evidence="6" id="KW-1185">Reference proteome</keyword>
<organism evidence="5 6">
    <name type="scientific">Puniceicoccus vermicola</name>
    <dbReference type="NCBI Taxonomy" id="388746"/>
    <lineage>
        <taxon>Bacteria</taxon>
        <taxon>Pseudomonadati</taxon>
        <taxon>Verrucomicrobiota</taxon>
        <taxon>Opitutia</taxon>
        <taxon>Puniceicoccales</taxon>
        <taxon>Puniceicoccaceae</taxon>
        <taxon>Puniceicoccus</taxon>
    </lineage>
</organism>
<dbReference type="InterPro" id="IPR015422">
    <property type="entry name" value="PyrdxlP-dep_Trfase_small"/>
</dbReference>
<dbReference type="PIRSF" id="PIRSF000390">
    <property type="entry name" value="PLP_StrS"/>
    <property type="match status" value="1"/>
</dbReference>
<dbReference type="Gene3D" id="3.40.640.10">
    <property type="entry name" value="Type I PLP-dependent aspartate aminotransferase-like (Major domain)"/>
    <property type="match status" value="1"/>
</dbReference>
<dbReference type="GO" id="GO:0030170">
    <property type="term" value="F:pyridoxal phosphate binding"/>
    <property type="evidence" value="ECO:0007669"/>
    <property type="project" value="TreeGrafter"/>
</dbReference>
<dbReference type="Gene3D" id="3.90.1150.10">
    <property type="entry name" value="Aspartate Aminotransferase, domain 1"/>
    <property type="match status" value="1"/>
</dbReference>
<feature type="modified residue" description="N6-(pyridoxal phosphate)lysine" evidence="3">
    <location>
        <position position="212"/>
    </location>
</feature>
<comment type="caution">
    <text evidence="5">The sequence shown here is derived from an EMBL/GenBank/DDBJ whole genome shotgun (WGS) entry which is preliminary data.</text>
</comment>
<dbReference type="EMBL" id="JACHVA010000047">
    <property type="protein sequence ID" value="MBC2601208.1"/>
    <property type="molecule type" value="Genomic_DNA"/>
</dbReference>
<dbReference type="InterPro" id="IPR015424">
    <property type="entry name" value="PyrdxlP-dep_Trfase"/>
</dbReference>
<dbReference type="Pfam" id="PF01041">
    <property type="entry name" value="DegT_DnrJ_EryC1"/>
    <property type="match status" value="1"/>
</dbReference>
<evidence type="ECO:0000313" key="5">
    <source>
        <dbReference type="EMBL" id="MBC2601208.1"/>
    </source>
</evidence>
<keyword evidence="5" id="KW-0808">Transferase</keyword>
<keyword evidence="5" id="KW-0032">Aminotransferase</keyword>
<dbReference type="InterPro" id="IPR015421">
    <property type="entry name" value="PyrdxlP-dep_Trfase_major"/>
</dbReference>
<dbReference type="RefSeq" id="WP_185691933.1">
    <property type="nucleotide sequence ID" value="NZ_JACHVA010000047.1"/>
</dbReference>
<evidence type="ECO:0000313" key="6">
    <source>
        <dbReference type="Proteomes" id="UP000525652"/>
    </source>
</evidence>
<dbReference type="PANTHER" id="PTHR30244">
    <property type="entry name" value="TRANSAMINASE"/>
    <property type="match status" value="1"/>
</dbReference>
<accession>A0A7X1AWC6</accession>
<evidence type="ECO:0000256" key="3">
    <source>
        <dbReference type="PIRSR" id="PIRSR000390-2"/>
    </source>
</evidence>
<comment type="similarity">
    <text evidence="1 4">Belongs to the DegT/DnrJ/EryC1 family.</text>
</comment>
<dbReference type="PANTHER" id="PTHR30244:SF34">
    <property type="entry name" value="DTDP-4-AMINO-4,6-DIDEOXYGALACTOSE TRANSAMINASE"/>
    <property type="match status" value="1"/>
</dbReference>
<dbReference type="GO" id="GO:0008483">
    <property type="term" value="F:transaminase activity"/>
    <property type="evidence" value="ECO:0007669"/>
    <property type="project" value="UniProtKB-KW"/>
</dbReference>
<dbReference type="CDD" id="cd00616">
    <property type="entry name" value="AHBA_syn"/>
    <property type="match status" value="1"/>
</dbReference>
<dbReference type="GO" id="GO:0000271">
    <property type="term" value="P:polysaccharide biosynthetic process"/>
    <property type="evidence" value="ECO:0007669"/>
    <property type="project" value="TreeGrafter"/>
</dbReference>
<dbReference type="InterPro" id="IPR000653">
    <property type="entry name" value="DegT/StrS_aminotransferase"/>
</dbReference>
<feature type="active site" description="Proton acceptor" evidence="2">
    <location>
        <position position="212"/>
    </location>
</feature>
<name>A0A7X1AWC6_9BACT</name>
<protein>
    <submittedName>
        <fullName evidence="5">Aminotransferase class I/II-fold pyridoxal phosphate-dependent enzyme</fullName>
    </submittedName>
</protein>
<dbReference type="AlphaFoldDB" id="A0A7X1AWC6"/>
<reference evidence="5 6" key="1">
    <citation type="submission" date="2020-07" db="EMBL/GenBank/DDBJ databases">
        <authorList>
            <person name="Feng X."/>
        </authorList>
    </citation>
    <scope>NUCLEOTIDE SEQUENCE [LARGE SCALE GENOMIC DNA]</scope>
    <source>
        <strain evidence="5 6">JCM14086</strain>
    </source>
</reference>
<evidence type="ECO:0000256" key="2">
    <source>
        <dbReference type="PIRSR" id="PIRSR000390-1"/>
    </source>
</evidence>
<dbReference type="Proteomes" id="UP000525652">
    <property type="component" value="Unassembled WGS sequence"/>
</dbReference>
<dbReference type="SUPFAM" id="SSF53383">
    <property type="entry name" value="PLP-dependent transferases"/>
    <property type="match status" value="1"/>
</dbReference>
<sequence>MDRIYLSPPDVGPREREALLRAFDSGWVAPVGPEIDAFESEMVRYLSGASREYHPDGSPRDDLFCTALSSGTAALHLALLLSRIEPGDRVLVSDFTFVASANAVRYCGAEPVFLDSDRSTWNLDPDCLAEALETLSREGAPARALICTDLYGQCADYGRIAPLCRAHGISLIQDAAEAVGTVYQNPTSHDDPLNGPAGLQGDYGIFSFNGNKLLTTGGGGMLISKNQSDADRARFLATQAKEPLPHYQHEEVGFNYRMGNLTAAIGRGQLSRLPDLISSRQQTFVAYQEALAPYPEIRWIPYGATGQPNYWLSCLLLDPSATAVTPDLLRKALDAQGIESRPLWKPMHLQPLYRENRIFGGSVSEDLYSHGLCLPSGSGLTPDERNRVIQVVSQTLKAHRSEG</sequence>
<evidence type="ECO:0000256" key="4">
    <source>
        <dbReference type="RuleBase" id="RU004508"/>
    </source>
</evidence>
<proteinExistence type="inferred from homology"/>
<gene>
    <name evidence="5" type="ORF">H5P30_05405</name>
</gene>
<evidence type="ECO:0000256" key="1">
    <source>
        <dbReference type="ARBA" id="ARBA00037999"/>
    </source>
</evidence>